<dbReference type="EMBL" id="QFFJ01000001">
    <property type="protein sequence ID" value="RBL91870.1"/>
    <property type="molecule type" value="Genomic_DNA"/>
</dbReference>
<keyword evidence="3" id="KW-1185">Reference proteome</keyword>
<dbReference type="Gene3D" id="1.20.1290.10">
    <property type="entry name" value="AhpD-like"/>
    <property type="match status" value="1"/>
</dbReference>
<dbReference type="GO" id="GO:0051920">
    <property type="term" value="F:peroxiredoxin activity"/>
    <property type="evidence" value="ECO:0007669"/>
    <property type="project" value="InterPro"/>
</dbReference>
<dbReference type="OrthoDB" id="9801997at2"/>
<protein>
    <recommendedName>
        <fullName evidence="1">Carboxymuconolactone decarboxylase-like domain-containing protein</fullName>
    </recommendedName>
</protein>
<name>A0A365Y018_9BACT</name>
<dbReference type="InterPro" id="IPR004675">
    <property type="entry name" value="AhpD_core"/>
</dbReference>
<dbReference type="PANTHER" id="PTHR34846">
    <property type="entry name" value="4-CARBOXYMUCONOLACTONE DECARBOXYLASE FAMILY PROTEIN (AFU_ORTHOLOGUE AFUA_6G11590)"/>
    <property type="match status" value="1"/>
</dbReference>
<evidence type="ECO:0000259" key="1">
    <source>
        <dbReference type="Pfam" id="PF02627"/>
    </source>
</evidence>
<evidence type="ECO:0000313" key="2">
    <source>
        <dbReference type="EMBL" id="RBL91870.1"/>
    </source>
</evidence>
<comment type="caution">
    <text evidence="2">The sequence shown here is derived from an EMBL/GenBank/DDBJ whole genome shotgun (WGS) entry which is preliminary data.</text>
</comment>
<dbReference type="Proteomes" id="UP000253410">
    <property type="component" value="Unassembled WGS sequence"/>
</dbReference>
<reference evidence="2 3" key="1">
    <citation type="submission" date="2018-05" db="EMBL/GenBank/DDBJ databases">
        <title>Chitinophaga sp. K3CV102501T nov., isolated from isolated from a monsoon evergreen broad-leaved forest soil.</title>
        <authorList>
            <person name="Lv Y."/>
        </authorList>
    </citation>
    <scope>NUCLEOTIDE SEQUENCE [LARGE SCALE GENOMIC DNA]</scope>
    <source>
        <strain evidence="2 3">GDMCC 1.1325</strain>
    </source>
</reference>
<sequence length="157" mass="17817">MKTRFLMKHVQPAAFSAMMAMEKYVVSTDIDPLHKELIRVRASQLNGCAYCLDIHAQDARKLGETEQRLYLLSAWRESPQFTDAERIILAMTEEVTLIHQGGLTDGTYEKAVTHFGLEVTAQLIMNIITINAWNRIGISSRRIPGEHHQIHKTDANS</sequence>
<dbReference type="NCBIfam" id="TIGR00778">
    <property type="entry name" value="ahpD_dom"/>
    <property type="match status" value="1"/>
</dbReference>
<dbReference type="AlphaFoldDB" id="A0A365Y018"/>
<dbReference type="InterPro" id="IPR003779">
    <property type="entry name" value="CMD-like"/>
</dbReference>
<organism evidence="2 3">
    <name type="scientific">Chitinophaga flava</name>
    <dbReference type="NCBI Taxonomy" id="2259036"/>
    <lineage>
        <taxon>Bacteria</taxon>
        <taxon>Pseudomonadati</taxon>
        <taxon>Bacteroidota</taxon>
        <taxon>Chitinophagia</taxon>
        <taxon>Chitinophagales</taxon>
        <taxon>Chitinophagaceae</taxon>
        <taxon>Chitinophaga</taxon>
    </lineage>
</organism>
<dbReference type="InterPro" id="IPR029032">
    <property type="entry name" value="AhpD-like"/>
</dbReference>
<accession>A0A365Y018</accession>
<evidence type="ECO:0000313" key="3">
    <source>
        <dbReference type="Proteomes" id="UP000253410"/>
    </source>
</evidence>
<dbReference type="Pfam" id="PF02627">
    <property type="entry name" value="CMD"/>
    <property type="match status" value="1"/>
</dbReference>
<dbReference type="SUPFAM" id="SSF69118">
    <property type="entry name" value="AhpD-like"/>
    <property type="match status" value="1"/>
</dbReference>
<feature type="domain" description="Carboxymuconolactone decarboxylase-like" evidence="1">
    <location>
        <begin position="12"/>
        <end position="93"/>
    </location>
</feature>
<dbReference type="PANTHER" id="PTHR34846:SF10">
    <property type="entry name" value="CYTOPLASMIC PROTEIN"/>
    <property type="match status" value="1"/>
</dbReference>
<proteinExistence type="predicted"/>
<gene>
    <name evidence="2" type="ORF">DF182_04515</name>
</gene>